<dbReference type="InterPro" id="IPR002589">
    <property type="entry name" value="Macro_dom"/>
</dbReference>
<dbReference type="GO" id="GO:0140291">
    <property type="term" value="P:peptidyl-glutamate ADP-deribosylation"/>
    <property type="evidence" value="ECO:0007669"/>
    <property type="project" value="TreeGrafter"/>
</dbReference>
<feature type="region of interest" description="Disordered" evidence="2">
    <location>
        <begin position="150"/>
        <end position="170"/>
    </location>
</feature>
<dbReference type="SMART" id="SM00506">
    <property type="entry name" value="A1pp"/>
    <property type="match status" value="1"/>
</dbReference>
<feature type="domain" description="Macro" evidence="3">
    <location>
        <begin position="1"/>
        <end position="148"/>
    </location>
</feature>
<comment type="caution">
    <text evidence="4">The sequence shown here is derived from an EMBL/GenBank/DDBJ whole genome shotgun (WGS) entry which is preliminary data.</text>
</comment>
<gene>
    <name evidence="4" type="ORF">ENSA7_15090</name>
</gene>
<dbReference type="OrthoDB" id="9780211at2"/>
<dbReference type="Pfam" id="PF01661">
    <property type="entry name" value="Macro"/>
    <property type="match status" value="1"/>
</dbReference>
<dbReference type="SUPFAM" id="SSF52949">
    <property type="entry name" value="Macro domain-like"/>
    <property type="match status" value="1"/>
</dbReference>
<evidence type="ECO:0000313" key="5">
    <source>
        <dbReference type="Proteomes" id="UP000238823"/>
    </source>
</evidence>
<dbReference type="Proteomes" id="UP000238823">
    <property type="component" value="Unassembled WGS sequence"/>
</dbReference>
<dbReference type="CDD" id="cd02901">
    <property type="entry name" value="Macro_Poa1p-like"/>
    <property type="match status" value="1"/>
</dbReference>
<evidence type="ECO:0000256" key="1">
    <source>
        <dbReference type="ARBA" id="ARBA00035885"/>
    </source>
</evidence>
<proteinExistence type="predicted"/>
<dbReference type="AlphaFoldDB" id="A0A2S9YUT5"/>
<evidence type="ECO:0000259" key="3">
    <source>
        <dbReference type="PROSITE" id="PS51154"/>
    </source>
</evidence>
<dbReference type="InterPro" id="IPR050892">
    <property type="entry name" value="ADP-ribose_metab_enzymes"/>
</dbReference>
<name>A0A2S9YUT5_9BACT</name>
<dbReference type="EMBL" id="PVNL01000035">
    <property type="protein sequence ID" value="PRQ08875.1"/>
    <property type="molecule type" value="Genomic_DNA"/>
</dbReference>
<comment type="catalytic activity">
    <reaction evidence="1">
        <text>an N-(ADP-alpha-D-ribosyl)-thymidine in DNA + H2O = a thymidine in DNA + ADP-D-ribose</text>
        <dbReference type="Rhea" id="RHEA:71655"/>
        <dbReference type="Rhea" id="RHEA-COMP:13556"/>
        <dbReference type="Rhea" id="RHEA-COMP:18051"/>
        <dbReference type="ChEBI" id="CHEBI:15377"/>
        <dbReference type="ChEBI" id="CHEBI:57967"/>
        <dbReference type="ChEBI" id="CHEBI:137386"/>
        <dbReference type="ChEBI" id="CHEBI:191199"/>
    </reaction>
    <physiologicalReaction direction="left-to-right" evidence="1">
        <dbReference type="Rhea" id="RHEA:71656"/>
    </physiologicalReaction>
</comment>
<dbReference type="PROSITE" id="PS51154">
    <property type="entry name" value="MACRO"/>
    <property type="match status" value="1"/>
</dbReference>
<evidence type="ECO:0000256" key="2">
    <source>
        <dbReference type="SAM" id="MobiDB-lite"/>
    </source>
</evidence>
<dbReference type="PANTHER" id="PTHR12521">
    <property type="entry name" value="PROTEIN C6ORF130"/>
    <property type="match status" value="1"/>
</dbReference>
<accession>A0A2S9YUT5</accession>
<dbReference type="PANTHER" id="PTHR12521:SF0">
    <property type="entry name" value="ADP-RIBOSE GLYCOHYDROLASE OARD1"/>
    <property type="match status" value="1"/>
</dbReference>
<dbReference type="RefSeq" id="WP_106088536.1">
    <property type="nucleotide sequence ID" value="NZ_PVNL01000035.1"/>
</dbReference>
<dbReference type="InterPro" id="IPR043472">
    <property type="entry name" value="Macro_dom-like"/>
</dbReference>
<organism evidence="4 5">
    <name type="scientific">Enhygromyxa salina</name>
    <dbReference type="NCBI Taxonomy" id="215803"/>
    <lineage>
        <taxon>Bacteria</taxon>
        <taxon>Pseudomonadati</taxon>
        <taxon>Myxococcota</taxon>
        <taxon>Polyangia</taxon>
        <taxon>Nannocystales</taxon>
        <taxon>Nannocystaceae</taxon>
        <taxon>Enhygromyxa</taxon>
    </lineage>
</organism>
<evidence type="ECO:0000313" key="4">
    <source>
        <dbReference type="EMBL" id="PRQ08875.1"/>
    </source>
</evidence>
<sequence>MLHYVCHDLFESPAQTLVNTVNTVGVMGKGIAAEFKRRYPAMFERYQEHCRTGTLTVGQLYLFRTSNKWVLNFPTKQHWRSPSKLEWIEAGLKKFVAEYEARGITSVSFPQLGCGNGGLDWAHVKRLMDQYLRPLPIPVFIHTRINDPKFVPEHQGDRHPTPVDPKTLSETPESISFHEVLQDFMRLFGHEDAIDIEFSGPPEAEEPPPLPAIEIEDGERRLRVTGESLQHVWNKLLMRGALPAMSLPGFCQQDSALLAHHLQRLRYIESIAFVDGSIDAPELHPGIRFAPPPGRPTADLFIAQATEHRAN</sequence>
<protein>
    <submittedName>
        <fullName evidence="4">Macro domain protein</fullName>
    </submittedName>
</protein>
<dbReference type="Gene3D" id="3.40.220.10">
    <property type="entry name" value="Leucine Aminopeptidase, subunit E, domain 1"/>
    <property type="match status" value="1"/>
</dbReference>
<reference evidence="4 5" key="1">
    <citation type="submission" date="2018-03" db="EMBL/GenBank/DDBJ databases">
        <title>Draft Genome Sequences of the Obligatory Marine Myxobacteria Enhygromyxa salina SWB007.</title>
        <authorList>
            <person name="Poehlein A."/>
            <person name="Moghaddam J.A."/>
            <person name="Harms H."/>
            <person name="Alanjari M."/>
            <person name="Koenig G.M."/>
            <person name="Daniel R."/>
            <person name="Schaeberle T.F."/>
        </authorList>
    </citation>
    <scope>NUCLEOTIDE SEQUENCE [LARGE SCALE GENOMIC DNA]</scope>
    <source>
        <strain evidence="4 5">SWB007</strain>
    </source>
</reference>
<feature type="compositionally biased region" description="Basic and acidic residues" evidence="2">
    <location>
        <begin position="150"/>
        <end position="161"/>
    </location>
</feature>